<reference evidence="1" key="1">
    <citation type="submission" date="2022-07" db="EMBL/GenBank/DDBJ databases">
        <title>Genome analysis of Parmales, a sister group of diatoms, reveals the evolutionary specialization of diatoms from phago-mixotrophs to photoautotrophs.</title>
        <authorList>
            <person name="Ban H."/>
            <person name="Sato S."/>
            <person name="Yoshikawa S."/>
            <person name="Kazumasa Y."/>
            <person name="Nakamura Y."/>
            <person name="Ichinomiya M."/>
            <person name="Saitoh K."/>
            <person name="Sato N."/>
            <person name="Blanc-Mathieu R."/>
            <person name="Endo H."/>
            <person name="Kuwata A."/>
            <person name="Ogata H."/>
        </authorList>
    </citation>
    <scope>NUCLEOTIDE SEQUENCE</scope>
</reference>
<evidence type="ECO:0000313" key="2">
    <source>
        <dbReference type="Proteomes" id="UP001165082"/>
    </source>
</evidence>
<dbReference type="Gene3D" id="3.90.1140.10">
    <property type="entry name" value="Cyclic phosphodiesterase"/>
    <property type="match status" value="1"/>
</dbReference>
<gene>
    <name evidence="1" type="ORF">TrRE_jg3965</name>
</gene>
<name>A0A9W7G289_9STRA</name>
<keyword evidence="2" id="KW-1185">Reference proteome</keyword>
<protein>
    <submittedName>
        <fullName evidence="1">Uncharacterized protein</fullName>
    </submittedName>
</protein>
<comment type="caution">
    <text evidence="1">The sequence shown here is derived from an EMBL/GenBank/DDBJ whole genome shotgun (WGS) entry which is preliminary data.</text>
</comment>
<dbReference type="Proteomes" id="UP001165082">
    <property type="component" value="Unassembled WGS sequence"/>
</dbReference>
<dbReference type="AlphaFoldDB" id="A0A9W7G289"/>
<organism evidence="1 2">
    <name type="scientific">Triparma retinervis</name>
    <dbReference type="NCBI Taxonomy" id="2557542"/>
    <lineage>
        <taxon>Eukaryota</taxon>
        <taxon>Sar</taxon>
        <taxon>Stramenopiles</taxon>
        <taxon>Ochrophyta</taxon>
        <taxon>Bolidophyceae</taxon>
        <taxon>Parmales</taxon>
        <taxon>Triparmaceae</taxon>
        <taxon>Triparma</taxon>
    </lineage>
</organism>
<accession>A0A9W7G289</accession>
<sequence length="162" mass="17782">MIPGSHITALYGVSFSSDAEAISRFQSFRSALCSSPVVPICPFKSTAVLCDIEYAGASGSMEMVWAELSIRPTPQHRDVVALAAEVFGTGTQEGGNIASEWRPHLSLAYDNIEGSNLDLKSVLEVCSDYPSLVGEERKVKGFSLWDMNGKLDEWRMVDRFEL</sequence>
<evidence type="ECO:0000313" key="1">
    <source>
        <dbReference type="EMBL" id="GMI29372.1"/>
    </source>
</evidence>
<dbReference type="EMBL" id="BRXZ01008667">
    <property type="protein sequence ID" value="GMI29372.1"/>
    <property type="molecule type" value="Genomic_DNA"/>
</dbReference>
<dbReference type="OrthoDB" id="40089at2759"/>
<proteinExistence type="predicted"/>